<dbReference type="InterPro" id="IPR016054">
    <property type="entry name" value="LY6_UPA_recep-like"/>
</dbReference>
<accession>A0A8D2DD95</accession>
<dbReference type="OrthoDB" id="9626666at2759"/>
<dbReference type="CDD" id="cd23581">
    <property type="entry name" value="TFP_LU_ECD_mPATE6_like"/>
    <property type="match status" value="1"/>
</dbReference>
<dbReference type="Proteomes" id="UP000694564">
    <property type="component" value="Chromosome 11"/>
</dbReference>
<evidence type="ECO:0000256" key="1">
    <source>
        <dbReference type="SAM" id="SignalP"/>
    </source>
</evidence>
<reference evidence="3" key="2">
    <citation type="submission" date="2025-09" db="UniProtKB">
        <authorList>
            <consortium name="Ensembl"/>
        </authorList>
    </citation>
    <scope>IDENTIFICATION</scope>
</reference>
<name>A0A8D2DD95_SCIVU</name>
<dbReference type="GeneTree" id="ENSGT01150000287076"/>
<keyword evidence="1" id="KW-0732">Signal</keyword>
<reference evidence="3" key="1">
    <citation type="submission" date="2025-08" db="UniProtKB">
        <authorList>
            <consortium name="Ensembl"/>
        </authorList>
    </citation>
    <scope>IDENTIFICATION</scope>
</reference>
<dbReference type="Ensembl" id="ENSSVLT00005026117.1">
    <property type="protein sequence ID" value="ENSSVLP00005023493.1"/>
    <property type="gene ID" value="ENSSVLG00005018662.1"/>
</dbReference>
<dbReference type="AlphaFoldDB" id="A0A8D2DD95"/>
<dbReference type="Pfam" id="PF00021">
    <property type="entry name" value="UPAR_LY6"/>
    <property type="match status" value="1"/>
</dbReference>
<feature type="domain" description="UPAR/Ly6" evidence="2">
    <location>
        <begin position="19"/>
        <end position="99"/>
    </location>
</feature>
<protein>
    <recommendedName>
        <fullName evidence="2">UPAR/Ly6 domain-containing protein</fullName>
    </recommendedName>
</protein>
<evidence type="ECO:0000313" key="4">
    <source>
        <dbReference type="Proteomes" id="UP000694564"/>
    </source>
</evidence>
<evidence type="ECO:0000259" key="2">
    <source>
        <dbReference type="Pfam" id="PF00021"/>
    </source>
</evidence>
<proteinExistence type="predicted"/>
<dbReference type="InterPro" id="IPR045860">
    <property type="entry name" value="Snake_toxin-like_sf"/>
</dbReference>
<dbReference type="SUPFAM" id="SSF57302">
    <property type="entry name" value="Snake toxin-like"/>
    <property type="match status" value="1"/>
</dbReference>
<organism evidence="3 4">
    <name type="scientific">Sciurus vulgaris</name>
    <name type="common">Eurasian red squirrel</name>
    <dbReference type="NCBI Taxonomy" id="55149"/>
    <lineage>
        <taxon>Eukaryota</taxon>
        <taxon>Metazoa</taxon>
        <taxon>Chordata</taxon>
        <taxon>Craniata</taxon>
        <taxon>Vertebrata</taxon>
        <taxon>Euteleostomi</taxon>
        <taxon>Mammalia</taxon>
        <taxon>Eutheria</taxon>
        <taxon>Euarchontoglires</taxon>
        <taxon>Glires</taxon>
        <taxon>Rodentia</taxon>
        <taxon>Sciuromorpha</taxon>
        <taxon>Sciuridae</taxon>
        <taxon>Sciurinae</taxon>
        <taxon>Sciurini</taxon>
        <taxon>Sciurus</taxon>
    </lineage>
</organism>
<feature type="chain" id="PRO_5034100855" description="UPAR/Ly6 domain-containing protein" evidence="1">
    <location>
        <begin position="20"/>
        <end position="106"/>
    </location>
</feature>
<sequence>MENLMKLCLFLLAIEIAVALQCIQCRGYHNKICEHKVETCTAGEGETCMIRRIWTWPYNMDNPETAETNCLKDCKNSEDDGSHYSELIFCCTWHDFCNDIRIPIEF</sequence>
<evidence type="ECO:0000313" key="3">
    <source>
        <dbReference type="Ensembl" id="ENSSVLP00005023493.1"/>
    </source>
</evidence>
<feature type="signal peptide" evidence="1">
    <location>
        <begin position="1"/>
        <end position="19"/>
    </location>
</feature>
<keyword evidence="4" id="KW-1185">Reference proteome</keyword>